<dbReference type="GO" id="GO:0006882">
    <property type="term" value="P:intracellular zinc ion homeostasis"/>
    <property type="evidence" value="ECO:0007669"/>
    <property type="project" value="TreeGrafter"/>
</dbReference>
<comment type="similarity">
    <text evidence="2">Belongs to the cation diffusion facilitator (CDF) transporter (TC 2.A.4) family.</text>
</comment>
<evidence type="ECO:0000256" key="9">
    <source>
        <dbReference type="SAM" id="Phobius"/>
    </source>
</evidence>
<dbReference type="PANTHER" id="PTHR43840:SF15">
    <property type="entry name" value="MITOCHONDRIAL METAL TRANSPORTER 1-RELATED"/>
    <property type="match status" value="1"/>
</dbReference>
<gene>
    <name evidence="12" type="ORF">CSC94_09820</name>
</gene>
<keyword evidence="7 9" id="KW-0472">Membrane</keyword>
<evidence type="ECO:0000313" key="12">
    <source>
        <dbReference type="EMBL" id="PHP67328.1"/>
    </source>
</evidence>
<evidence type="ECO:0000256" key="6">
    <source>
        <dbReference type="ARBA" id="ARBA00022989"/>
    </source>
</evidence>
<evidence type="ECO:0000256" key="8">
    <source>
        <dbReference type="ARBA" id="ARBA00068882"/>
    </source>
</evidence>
<dbReference type="EMBL" id="PDVP01000004">
    <property type="protein sequence ID" value="PHP67328.1"/>
    <property type="molecule type" value="Genomic_DNA"/>
</dbReference>
<evidence type="ECO:0000256" key="4">
    <source>
        <dbReference type="ARBA" id="ARBA00022475"/>
    </source>
</evidence>
<organism evidence="12 13">
    <name type="scientific">Zhengella mangrovi</name>
    <dbReference type="NCBI Taxonomy" id="1982044"/>
    <lineage>
        <taxon>Bacteria</taxon>
        <taxon>Pseudomonadati</taxon>
        <taxon>Pseudomonadota</taxon>
        <taxon>Alphaproteobacteria</taxon>
        <taxon>Hyphomicrobiales</taxon>
        <taxon>Notoacmeibacteraceae</taxon>
        <taxon>Zhengella</taxon>
    </lineage>
</organism>
<dbReference type="AlphaFoldDB" id="A0A2G1QQ31"/>
<feature type="transmembrane region" description="Helical" evidence="9">
    <location>
        <begin position="12"/>
        <end position="33"/>
    </location>
</feature>
<dbReference type="InterPro" id="IPR002524">
    <property type="entry name" value="Cation_efflux"/>
</dbReference>
<keyword evidence="4" id="KW-1003">Cell membrane</keyword>
<comment type="subcellular location">
    <subcellularLocation>
        <location evidence="1">Cell membrane</location>
        <topology evidence="1">Multi-pass membrane protein</topology>
    </subcellularLocation>
</comment>
<dbReference type="InterPro" id="IPR027470">
    <property type="entry name" value="Cation_efflux_CTD"/>
</dbReference>
<keyword evidence="6 9" id="KW-1133">Transmembrane helix</keyword>
<protein>
    <recommendedName>
        <fullName evidence="8">Protein p34</fullName>
    </recommendedName>
</protein>
<evidence type="ECO:0000313" key="13">
    <source>
        <dbReference type="Proteomes" id="UP000221168"/>
    </source>
</evidence>
<dbReference type="Pfam" id="PF16916">
    <property type="entry name" value="ZT_dimer"/>
    <property type="match status" value="1"/>
</dbReference>
<evidence type="ECO:0000256" key="7">
    <source>
        <dbReference type="ARBA" id="ARBA00023136"/>
    </source>
</evidence>
<evidence type="ECO:0000256" key="5">
    <source>
        <dbReference type="ARBA" id="ARBA00022692"/>
    </source>
</evidence>
<dbReference type="InterPro" id="IPR050291">
    <property type="entry name" value="CDF_Transporter"/>
</dbReference>
<feature type="transmembrane region" description="Helical" evidence="9">
    <location>
        <begin position="79"/>
        <end position="98"/>
    </location>
</feature>
<dbReference type="FunFam" id="3.30.70.1350:FF:000002">
    <property type="entry name" value="Ferrous-iron efflux pump FieF"/>
    <property type="match status" value="1"/>
</dbReference>
<keyword evidence="13" id="KW-1185">Reference proteome</keyword>
<dbReference type="InterPro" id="IPR058533">
    <property type="entry name" value="Cation_efflux_TM"/>
</dbReference>
<evidence type="ECO:0000259" key="10">
    <source>
        <dbReference type="Pfam" id="PF01545"/>
    </source>
</evidence>
<evidence type="ECO:0000256" key="3">
    <source>
        <dbReference type="ARBA" id="ARBA00022448"/>
    </source>
</evidence>
<evidence type="ECO:0000259" key="11">
    <source>
        <dbReference type="Pfam" id="PF16916"/>
    </source>
</evidence>
<dbReference type="InterPro" id="IPR027469">
    <property type="entry name" value="Cation_efflux_TMD_sf"/>
</dbReference>
<sequence>MAAQSPNVSRLAGASIVVAIGVMGLKFLAWWLTGSVALYSDALESIVNVIAATAAFMAVRYAARPADSGHPFGHHKAEYFSAVLEGILIAVAALLIVHEATNALLAGVYKIDAPGPGLAINMLAAVINGVFATILIRAGRKNRSPALVADGKHIMADVVTSAGVLVGLVLALATGLYLLDPVLAILVALNILREGWHVISESVDGLMDRAVDGEEAKRIEAVIRSRAAGAIEVHDIRTRAAGPATFIEFHLIVDAAMTVETSHSICDRIEAGLHEAVPGARVTIHVEPDHKAKDEGLVLT</sequence>
<dbReference type="GO" id="GO:0015341">
    <property type="term" value="F:zinc efflux antiporter activity"/>
    <property type="evidence" value="ECO:0007669"/>
    <property type="project" value="TreeGrafter"/>
</dbReference>
<dbReference type="Gene3D" id="3.30.70.1350">
    <property type="entry name" value="Cation efflux protein, cytoplasmic domain"/>
    <property type="match status" value="1"/>
</dbReference>
<name>A0A2G1QQ31_9HYPH</name>
<dbReference type="RefSeq" id="WP_099306155.1">
    <property type="nucleotide sequence ID" value="NZ_PDVP01000004.1"/>
</dbReference>
<feature type="transmembrane region" description="Helical" evidence="9">
    <location>
        <begin position="45"/>
        <end position="63"/>
    </location>
</feature>
<feature type="transmembrane region" description="Helical" evidence="9">
    <location>
        <begin position="118"/>
        <end position="138"/>
    </location>
</feature>
<accession>A0A2G1QQ31</accession>
<dbReference type="Gene3D" id="1.20.1510.10">
    <property type="entry name" value="Cation efflux protein transmembrane domain"/>
    <property type="match status" value="1"/>
</dbReference>
<evidence type="ECO:0000256" key="2">
    <source>
        <dbReference type="ARBA" id="ARBA00008114"/>
    </source>
</evidence>
<dbReference type="SUPFAM" id="SSF161111">
    <property type="entry name" value="Cation efflux protein transmembrane domain-like"/>
    <property type="match status" value="1"/>
</dbReference>
<reference evidence="12 13" key="1">
    <citation type="submission" date="2017-10" db="EMBL/GenBank/DDBJ databases">
        <title>Sedimentibacterium mangrovi gen. nov., sp. nov., a novel member of family Phyllobacteriacea isolated from mangrove sediment.</title>
        <authorList>
            <person name="Liao H."/>
            <person name="Tian Y."/>
        </authorList>
    </citation>
    <scope>NUCLEOTIDE SEQUENCE [LARGE SCALE GENOMIC DNA]</scope>
    <source>
        <strain evidence="12 13">X9-2-2</strain>
    </source>
</reference>
<dbReference type="Proteomes" id="UP000221168">
    <property type="component" value="Unassembled WGS sequence"/>
</dbReference>
<proteinExistence type="inferred from homology"/>
<keyword evidence="3" id="KW-0813">Transport</keyword>
<evidence type="ECO:0000256" key="1">
    <source>
        <dbReference type="ARBA" id="ARBA00004651"/>
    </source>
</evidence>
<dbReference type="NCBIfam" id="TIGR01297">
    <property type="entry name" value="CDF"/>
    <property type="match status" value="1"/>
</dbReference>
<dbReference type="InterPro" id="IPR036837">
    <property type="entry name" value="Cation_efflux_CTD_sf"/>
</dbReference>
<keyword evidence="5 9" id="KW-0812">Transmembrane</keyword>
<dbReference type="Pfam" id="PF01545">
    <property type="entry name" value="Cation_efflux"/>
    <property type="match status" value="1"/>
</dbReference>
<dbReference type="PANTHER" id="PTHR43840">
    <property type="entry name" value="MITOCHONDRIAL METAL TRANSPORTER 1-RELATED"/>
    <property type="match status" value="1"/>
</dbReference>
<dbReference type="GO" id="GO:0005886">
    <property type="term" value="C:plasma membrane"/>
    <property type="evidence" value="ECO:0007669"/>
    <property type="project" value="UniProtKB-SubCell"/>
</dbReference>
<dbReference type="GO" id="GO:0015093">
    <property type="term" value="F:ferrous iron transmembrane transporter activity"/>
    <property type="evidence" value="ECO:0007669"/>
    <property type="project" value="TreeGrafter"/>
</dbReference>
<dbReference type="GO" id="GO:0015086">
    <property type="term" value="F:cadmium ion transmembrane transporter activity"/>
    <property type="evidence" value="ECO:0007669"/>
    <property type="project" value="TreeGrafter"/>
</dbReference>
<feature type="domain" description="Cation efflux protein transmembrane" evidence="10">
    <location>
        <begin position="14"/>
        <end position="207"/>
    </location>
</feature>
<comment type="caution">
    <text evidence="12">The sequence shown here is derived from an EMBL/GenBank/DDBJ whole genome shotgun (WGS) entry which is preliminary data.</text>
</comment>
<dbReference type="OrthoDB" id="9806522at2"/>
<dbReference type="SUPFAM" id="SSF160240">
    <property type="entry name" value="Cation efflux protein cytoplasmic domain-like"/>
    <property type="match status" value="1"/>
</dbReference>
<feature type="transmembrane region" description="Helical" evidence="9">
    <location>
        <begin position="158"/>
        <end position="179"/>
    </location>
</feature>
<feature type="domain" description="Cation efflux protein cytoplasmic" evidence="11">
    <location>
        <begin position="212"/>
        <end position="288"/>
    </location>
</feature>